<organism evidence="2 3">
    <name type="scientific">Tetrabaena socialis</name>
    <dbReference type="NCBI Taxonomy" id="47790"/>
    <lineage>
        <taxon>Eukaryota</taxon>
        <taxon>Viridiplantae</taxon>
        <taxon>Chlorophyta</taxon>
        <taxon>core chlorophytes</taxon>
        <taxon>Chlorophyceae</taxon>
        <taxon>CS clade</taxon>
        <taxon>Chlamydomonadales</taxon>
        <taxon>Tetrabaenaceae</taxon>
        <taxon>Tetrabaena</taxon>
    </lineage>
</organism>
<reference evidence="2 3" key="1">
    <citation type="journal article" date="2017" name="Mol. Biol. Evol.">
        <title>The 4-celled Tetrabaena socialis nuclear genome reveals the essential components for genetic control of cell number at the origin of multicellularity in the volvocine lineage.</title>
        <authorList>
            <person name="Featherston J."/>
            <person name="Arakaki Y."/>
            <person name="Hanschen E.R."/>
            <person name="Ferris P.J."/>
            <person name="Michod R.E."/>
            <person name="Olson B.J.S.C."/>
            <person name="Nozaki H."/>
            <person name="Durand P.M."/>
        </authorList>
    </citation>
    <scope>NUCLEOTIDE SEQUENCE [LARGE SCALE GENOMIC DNA]</scope>
    <source>
        <strain evidence="2 3">NIES-571</strain>
    </source>
</reference>
<comment type="caution">
    <text evidence="2">The sequence shown here is derived from an EMBL/GenBank/DDBJ whole genome shotgun (WGS) entry which is preliminary data.</text>
</comment>
<feature type="region of interest" description="Disordered" evidence="1">
    <location>
        <begin position="35"/>
        <end position="59"/>
    </location>
</feature>
<evidence type="ECO:0000313" key="2">
    <source>
        <dbReference type="EMBL" id="PNH09742.1"/>
    </source>
</evidence>
<feature type="compositionally biased region" description="Acidic residues" evidence="1">
    <location>
        <begin position="35"/>
        <end position="48"/>
    </location>
</feature>
<accession>A0A2J8AB39</accession>
<dbReference type="EMBL" id="PGGS01000079">
    <property type="protein sequence ID" value="PNH09742.1"/>
    <property type="molecule type" value="Genomic_DNA"/>
</dbReference>
<dbReference type="Proteomes" id="UP000236333">
    <property type="component" value="Unassembled WGS sequence"/>
</dbReference>
<evidence type="ECO:0000313" key="3">
    <source>
        <dbReference type="Proteomes" id="UP000236333"/>
    </source>
</evidence>
<name>A0A2J8AB39_9CHLO</name>
<gene>
    <name evidence="2" type="ORF">TSOC_003585</name>
</gene>
<proteinExistence type="predicted"/>
<evidence type="ECO:0000256" key="1">
    <source>
        <dbReference type="SAM" id="MobiDB-lite"/>
    </source>
</evidence>
<protein>
    <submittedName>
        <fullName evidence="2">Uncharacterized protein</fullName>
    </submittedName>
</protein>
<feature type="non-terminal residue" evidence="2">
    <location>
        <position position="1"/>
    </location>
</feature>
<dbReference type="AlphaFoldDB" id="A0A2J8AB39"/>
<sequence length="59" mass="6394">PRRRPPHTQVAVEVNDALDAGDLVVFIEATVEPADDPLSELDSDEEEFTPSGKMSSITV</sequence>
<keyword evidence="3" id="KW-1185">Reference proteome</keyword>